<sequence>MTTEPLELFNGMASAIARSAAESQWGRSLQVTTEPHDILIAEGGGGPGRPSVKGSFMVLVDGAPGTMTAALTPEDEPGHFEFRLAVVLDGAEEEIVFTATVEDTVGLRDAYEALLDTEADEQNDLA</sequence>
<keyword evidence="2" id="KW-1185">Reference proteome</keyword>
<organism evidence="1 2">
    <name type="scientific">Roseomonas populi</name>
    <dbReference type="NCBI Taxonomy" id="3121582"/>
    <lineage>
        <taxon>Bacteria</taxon>
        <taxon>Pseudomonadati</taxon>
        <taxon>Pseudomonadota</taxon>
        <taxon>Alphaproteobacteria</taxon>
        <taxon>Acetobacterales</taxon>
        <taxon>Roseomonadaceae</taxon>
        <taxon>Roseomonas</taxon>
    </lineage>
</organism>
<dbReference type="EMBL" id="JANJOU010000013">
    <property type="protein sequence ID" value="MCR0983602.1"/>
    <property type="molecule type" value="Genomic_DNA"/>
</dbReference>
<proteinExistence type="predicted"/>
<gene>
    <name evidence="1" type="ORF">NRP21_16215</name>
</gene>
<protein>
    <recommendedName>
        <fullName evidence="3">SRPBCC family protein</fullName>
    </recommendedName>
</protein>
<evidence type="ECO:0008006" key="3">
    <source>
        <dbReference type="Google" id="ProtNLM"/>
    </source>
</evidence>
<name>A0ABT1X667_9PROT</name>
<evidence type="ECO:0000313" key="2">
    <source>
        <dbReference type="Proteomes" id="UP001524642"/>
    </source>
</evidence>
<dbReference type="RefSeq" id="WP_257717264.1">
    <property type="nucleotide sequence ID" value="NZ_JANJOU010000013.1"/>
</dbReference>
<dbReference type="Proteomes" id="UP001524642">
    <property type="component" value="Unassembled WGS sequence"/>
</dbReference>
<comment type="caution">
    <text evidence="1">The sequence shown here is derived from an EMBL/GenBank/DDBJ whole genome shotgun (WGS) entry which is preliminary data.</text>
</comment>
<evidence type="ECO:0000313" key="1">
    <source>
        <dbReference type="EMBL" id="MCR0983602.1"/>
    </source>
</evidence>
<reference evidence="1 2" key="1">
    <citation type="submission" date="2022-06" db="EMBL/GenBank/DDBJ databases">
        <title>Roseomonas CN29.</title>
        <authorList>
            <person name="Cheng Y."/>
            <person name="He X."/>
        </authorList>
    </citation>
    <scope>NUCLEOTIDE SEQUENCE [LARGE SCALE GENOMIC DNA]</scope>
    <source>
        <strain evidence="1 2">CN29</strain>
    </source>
</reference>
<accession>A0ABT1X667</accession>